<dbReference type="STRING" id="1314776.A0A166HGG0"/>
<dbReference type="SUPFAM" id="SSF63737">
    <property type="entry name" value="Leukotriene A4 hydrolase N-terminal domain"/>
    <property type="match status" value="1"/>
</dbReference>
<dbReference type="PROSITE" id="PS50014">
    <property type="entry name" value="BROMODOMAIN_2"/>
    <property type="match status" value="3"/>
</dbReference>
<keyword evidence="7" id="KW-0539">Nucleus</keyword>
<keyword evidence="5 10" id="KW-0103">Bromodomain</keyword>
<dbReference type="Gene3D" id="1.10.390.10">
    <property type="entry name" value="Neutral Protease Domain 2"/>
    <property type="match status" value="1"/>
</dbReference>
<evidence type="ECO:0000256" key="11">
    <source>
        <dbReference type="SAM" id="MobiDB-lite"/>
    </source>
</evidence>
<feature type="compositionally biased region" description="Basic and acidic residues" evidence="11">
    <location>
        <begin position="1212"/>
        <end position="1221"/>
    </location>
</feature>
<dbReference type="SMART" id="SM00297">
    <property type="entry name" value="BROMO"/>
    <property type="match status" value="3"/>
</dbReference>
<feature type="region of interest" description="Disordered" evidence="11">
    <location>
        <begin position="1393"/>
        <end position="1529"/>
    </location>
</feature>
<feature type="compositionally biased region" description="Low complexity" evidence="11">
    <location>
        <begin position="1484"/>
        <end position="1501"/>
    </location>
</feature>
<feature type="compositionally biased region" description="Polar residues" evidence="11">
    <location>
        <begin position="1510"/>
        <end position="1521"/>
    </location>
</feature>
<evidence type="ECO:0000256" key="1">
    <source>
        <dbReference type="ARBA" id="ARBA00004123"/>
    </source>
</evidence>
<dbReference type="GO" id="GO:0006325">
    <property type="term" value="P:chromatin organization"/>
    <property type="evidence" value="ECO:0007669"/>
    <property type="project" value="UniProtKB-ARBA"/>
</dbReference>
<name>A0A166HGG0_9AGAM</name>
<feature type="region of interest" description="Disordered" evidence="11">
    <location>
        <begin position="1747"/>
        <end position="1768"/>
    </location>
</feature>
<evidence type="ECO:0000256" key="2">
    <source>
        <dbReference type="ARBA" id="ARBA00010937"/>
    </source>
</evidence>
<dbReference type="GO" id="GO:0003682">
    <property type="term" value="F:chromatin binding"/>
    <property type="evidence" value="ECO:0007669"/>
    <property type="project" value="TreeGrafter"/>
</dbReference>
<keyword evidence="6" id="KW-0804">Transcription</keyword>
<dbReference type="PANTHER" id="PTHR15137">
    <property type="entry name" value="TRANSCRIPTION INITIATION FACTOR TFIID"/>
    <property type="match status" value="1"/>
</dbReference>
<protein>
    <recommendedName>
        <fullName evidence="3">Transcription initiation factor TFIID subunit 2</fullName>
    </recommendedName>
    <alternativeName>
        <fullName evidence="9">TBP-associated factor 2</fullName>
    </alternativeName>
</protein>
<evidence type="ECO:0000256" key="5">
    <source>
        <dbReference type="ARBA" id="ARBA00023117"/>
    </source>
</evidence>
<evidence type="ECO:0000259" key="12">
    <source>
        <dbReference type="PROSITE" id="PS50014"/>
    </source>
</evidence>
<evidence type="ECO:0000256" key="10">
    <source>
        <dbReference type="PROSITE-ProRule" id="PRU00035"/>
    </source>
</evidence>
<dbReference type="Proteomes" id="UP000076798">
    <property type="component" value="Unassembled WGS sequence"/>
</dbReference>
<dbReference type="Pfam" id="PF01433">
    <property type="entry name" value="Peptidase_M1"/>
    <property type="match status" value="1"/>
</dbReference>
<dbReference type="InterPro" id="IPR057991">
    <property type="entry name" value="TPR_TAF2_C"/>
</dbReference>
<dbReference type="Gene3D" id="1.20.920.10">
    <property type="entry name" value="Bromodomain-like"/>
    <property type="match status" value="3"/>
</dbReference>
<dbReference type="SUPFAM" id="SSF55486">
    <property type="entry name" value="Metalloproteases ('zincins'), catalytic domain"/>
    <property type="match status" value="1"/>
</dbReference>
<comment type="function">
    <text evidence="8">Functions as a component of the DNA-binding general transcription factor complex TFIID. Binding of TFIID to a promoter (with or without TATA element) is the initial step in pre-initiation complex (PIC) formation. TFIID plays a key role in the regulation of gene expression by RNA polymerase II through different activities such as transcription activator interaction, core promoter recognition and selectivity, TFIIA and TFIIB interaction, chromatin modification (histone acetylation by TAF1), facilitation of DNA opening and initiation of transcription.</text>
</comment>
<evidence type="ECO:0000256" key="9">
    <source>
        <dbReference type="ARBA" id="ARBA00076306"/>
    </source>
</evidence>
<dbReference type="EMBL" id="KV428012">
    <property type="protein sequence ID" value="KZT42688.1"/>
    <property type="molecule type" value="Genomic_DNA"/>
</dbReference>
<dbReference type="Pfam" id="PF00439">
    <property type="entry name" value="Bromodomain"/>
    <property type="match status" value="3"/>
</dbReference>
<feature type="domain" description="Bromo" evidence="12">
    <location>
        <begin position="1543"/>
        <end position="1615"/>
    </location>
</feature>
<dbReference type="Pfam" id="PF25316">
    <property type="entry name" value="TAF2_3rd"/>
    <property type="match status" value="1"/>
</dbReference>
<dbReference type="InterPro" id="IPR001487">
    <property type="entry name" value="Bromodomain"/>
</dbReference>
<evidence type="ECO:0000313" key="14">
    <source>
        <dbReference type="Proteomes" id="UP000076798"/>
    </source>
</evidence>
<dbReference type="FunFam" id="1.10.390.10:FF:000011">
    <property type="entry name" value="Transcription initiation factor TFIID subunit"/>
    <property type="match status" value="1"/>
</dbReference>
<dbReference type="InterPro" id="IPR036427">
    <property type="entry name" value="Bromodomain-like_sf"/>
</dbReference>
<dbReference type="PROSITE" id="PS00633">
    <property type="entry name" value="BROMODOMAIN_1"/>
    <property type="match status" value="2"/>
</dbReference>
<dbReference type="GO" id="GO:0008270">
    <property type="term" value="F:zinc ion binding"/>
    <property type="evidence" value="ECO:0007669"/>
    <property type="project" value="InterPro"/>
</dbReference>
<dbReference type="PANTHER" id="PTHR15137:SF9">
    <property type="entry name" value="TRANSCRIPTION INITIATION FACTOR TFIID SUBUNIT 2"/>
    <property type="match status" value="1"/>
</dbReference>
<feature type="region of interest" description="Disordered" evidence="11">
    <location>
        <begin position="1181"/>
        <end position="1232"/>
    </location>
</feature>
<dbReference type="InterPro" id="IPR037813">
    <property type="entry name" value="TAF2"/>
</dbReference>
<dbReference type="InterPro" id="IPR057345">
    <property type="entry name" value="Ig-like_TAF2"/>
</dbReference>
<dbReference type="GO" id="GO:0006367">
    <property type="term" value="P:transcription initiation at RNA polymerase II promoter"/>
    <property type="evidence" value="ECO:0007669"/>
    <property type="project" value="TreeGrafter"/>
</dbReference>
<dbReference type="InterPro" id="IPR014782">
    <property type="entry name" value="Peptidase_M1_dom"/>
</dbReference>
<dbReference type="GO" id="GO:0008237">
    <property type="term" value="F:metallopeptidase activity"/>
    <property type="evidence" value="ECO:0007669"/>
    <property type="project" value="InterPro"/>
</dbReference>
<keyword evidence="4" id="KW-0805">Transcription regulation</keyword>
<feature type="compositionally biased region" description="Low complexity" evidence="11">
    <location>
        <begin position="1183"/>
        <end position="1193"/>
    </location>
</feature>
<feature type="domain" description="Bromo" evidence="12">
    <location>
        <begin position="1654"/>
        <end position="1728"/>
    </location>
</feature>
<evidence type="ECO:0000256" key="7">
    <source>
        <dbReference type="ARBA" id="ARBA00023242"/>
    </source>
</evidence>
<gene>
    <name evidence="13" type="ORF">SISSUDRAFT_1015700</name>
</gene>
<dbReference type="CDD" id="cd04369">
    <property type="entry name" value="Bromodomain"/>
    <property type="match status" value="2"/>
</dbReference>
<dbReference type="OrthoDB" id="308861at2759"/>
<dbReference type="GO" id="GO:0016251">
    <property type="term" value="F:RNA polymerase II general transcription initiation factor activity"/>
    <property type="evidence" value="ECO:0007669"/>
    <property type="project" value="TreeGrafter"/>
</dbReference>
<dbReference type="GO" id="GO:0000976">
    <property type="term" value="F:transcription cis-regulatory region binding"/>
    <property type="evidence" value="ECO:0007669"/>
    <property type="project" value="TreeGrafter"/>
</dbReference>
<dbReference type="GO" id="GO:0005669">
    <property type="term" value="C:transcription factor TFIID complex"/>
    <property type="evidence" value="ECO:0007669"/>
    <property type="project" value="InterPro"/>
</dbReference>
<dbReference type="CDD" id="cd09839">
    <property type="entry name" value="M1_like_TAF2"/>
    <property type="match status" value="1"/>
</dbReference>
<feature type="compositionally biased region" description="Basic and acidic residues" evidence="11">
    <location>
        <begin position="1434"/>
        <end position="1457"/>
    </location>
</feature>
<keyword evidence="14" id="KW-1185">Reference proteome</keyword>
<evidence type="ECO:0000256" key="3">
    <source>
        <dbReference type="ARBA" id="ARBA00017363"/>
    </source>
</evidence>
<feature type="compositionally biased region" description="Low complexity" evidence="11">
    <location>
        <begin position="1400"/>
        <end position="1418"/>
    </location>
</feature>
<dbReference type="Pfam" id="PF25577">
    <property type="entry name" value="TPR_TAF2_C"/>
    <property type="match status" value="1"/>
</dbReference>
<comment type="similarity">
    <text evidence="2">Belongs to the TAF2 family.</text>
</comment>
<evidence type="ECO:0000256" key="8">
    <source>
        <dbReference type="ARBA" id="ARBA00025346"/>
    </source>
</evidence>
<proteinExistence type="inferred from homology"/>
<evidence type="ECO:0000256" key="4">
    <source>
        <dbReference type="ARBA" id="ARBA00023015"/>
    </source>
</evidence>
<dbReference type="Gene3D" id="2.60.40.1730">
    <property type="entry name" value="tricorn interacting facor f3 domain"/>
    <property type="match status" value="1"/>
</dbReference>
<organism evidence="13 14">
    <name type="scientific">Sistotremastrum suecicum HHB10207 ss-3</name>
    <dbReference type="NCBI Taxonomy" id="1314776"/>
    <lineage>
        <taxon>Eukaryota</taxon>
        <taxon>Fungi</taxon>
        <taxon>Dikarya</taxon>
        <taxon>Basidiomycota</taxon>
        <taxon>Agaricomycotina</taxon>
        <taxon>Agaricomycetes</taxon>
        <taxon>Sistotremastrales</taxon>
        <taxon>Sistotremastraceae</taxon>
        <taxon>Sistotremastrum</taxon>
    </lineage>
</organism>
<sequence length="1768" mass="198133">MQRESSRRGFSIVNQKVVLELDFSGAARGYTDITLVPTSAALRTILLHCRQCEIESITVASYKAEFLHHDPIASLNLVNPSDFHSYPEYKRKLFSALAECDDGELAIAVPPQVSLKQADVSAIGVIHSEVGTPEPNTPGPSTHPLPATEFSPIVVHIEYSLRRPADGLQFVLPTEADPYRVPHVFTNPSSPDAARCWVPCIDNPWEKCTWDFEFVVPRYLEEHDQDAARSYRDDEPGEDSELGDWPTVVVCSGELIEQVSHPYNSTKTIFLFTLSAFTSAQHVGFAAGPFHILNLPLDSSHHAEGSSSQPQMHVFCLPGSEHMLSASTTFLRSAMTFYTDFGQYPFSSYKVIFVDEMSTARFDCATMTIVSADLLHGDDAIDQVFETRQVLAHGLACQWAGIYIQPKAYSDTWLVAGIGLYICGLFLRKLLGNNEYRFRLKQDMERVIARDVGTKPPICQPGVLEPPDTANLSFIHLKAPLVLHILDRRLGKSGTSLGLSRVLPKIFLAALSGEMPNNFLSTHFFLRTCRKISGVDLRSFADQWIYGSGCPRFSFSATFNRKRMAVELTMRQDAPAYTHNEHDPVALALLKPIPFFEGQMTIRIHEADGTPYEHVLDVRTPSKRYEVPFNTKYKRVRRNTKRFLARQAAAAAAAQGDTEAAEAIGMIDMGFGLEVWEDIKERENWKVADWTEEDEQNMSGAVYEWIRMDADFEWIGSINFEQPDYMWVSQLQRDRDVVAQLEAVRALSRQSSHIVSSTLTKTVLVTNYFFRIRVEAALALVNCATRRLDFIGLFHLFKMFLRYCYSPDDPTKELFTLKYVPRPNDFSDLAEYFVRRAIVSAISQVRIEKGKSPPIVRQFLIDQLRYNDNTNNPFGDALYISSLISALATAVVPNVPPERGELVSDETRTEQSAEDRELLAAAVAEVDRYRSMDRLVPSTHNIVTIAALEFNLIVSMANLIPNDSKPFLACSREGNYTQVRIVAFDGLLLSNWFTPKIMKYLFTVMSYDSSRIIRRHIARGMCESLAIQYSIGEIKSALSKDGESLLIEEDGNGGEKSKEARKTDPELMFRSLRRDREIGKNDVIRECLVPLLLSPNLDYQVRWCLLKLAEMTIRPAEEALPKVTIHLPPTPVTEAPPILPAPIPKVRVAPKLPIKPPATPLATSAAKASPAFPKIKLGSSINAPKAQAPPQAQIKTELPKRHAGLDRPSQNPDKKKKDKILPKGQSGGLSNRDLRACRTALKKLMAYSHSILFRQPVDPIRDRAPNYFDVIKNPMDLSTMNAKLEAGLYNSLAQFEADFRLMIENAKTYNPAGAFAYNEALALDSFFNKAWARIRNTLEHAGNLTRPPAVMDEVESAIVSTLDIVREPVAPTPIRPEPAEHAPKIKLKLGAQKNAPPRVPSASPLPSALPPKASSSTAKETVDDILLQEVIEMEQDRPRSEKKKEKLKFKEKEKDKGGPPPLAANILLPPSKSEVLPSMKVKKPSISLPGSGSSSAPSIKIKNPERTPIPQASQPTTSSAKPTPAAPIPINEKKCREILRILRKLPEAIIFNRPVDPERDGCPTYYDEIKHPMDFETLSNNLDSGRYSTMEAFAHDVELIFSNCRLFNPPTTPPTEWASAVERVWKKEWNKALEKRLGGHEKRALQGLLTRLMKMETLVFFFKDPVDPIALNIPDYHKVIPKKDARDLRTIRTKLDNDKYDSIQAFEGDVQLMVRNAVTFNGAESLVGQTATQLQKKVKEMLEEVKVTQGKKRKDEEKVSGSNKKMKI</sequence>
<dbReference type="SUPFAM" id="SSF47370">
    <property type="entry name" value="Bromodomain"/>
    <property type="match status" value="3"/>
</dbReference>
<accession>A0A166HGG0</accession>
<dbReference type="InterPro" id="IPR018359">
    <property type="entry name" value="Bromodomain_CS"/>
</dbReference>
<dbReference type="PRINTS" id="PR00503">
    <property type="entry name" value="BROMODOMAIN"/>
</dbReference>
<comment type="subcellular location">
    <subcellularLocation>
        <location evidence="1">Nucleus</location>
    </subcellularLocation>
</comment>
<reference evidence="13 14" key="1">
    <citation type="journal article" date="2016" name="Mol. Biol. Evol.">
        <title>Comparative Genomics of Early-Diverging Mushroom-Forming Fungi Provides Insights into the Origins of Lignocellulose Decay Capabilities.</title>
        <authorList>
            <person name="Nagy L.G."/>
            <person name="Riley R."/>
            <person name="Tritt A."/>
            <person name="Adam C."/>
            <person name="Daum C."/>
            <person name="Floudas D."/>
            <person name="Sun H."/>
            <person name="Yadav J.S."/>
            <person name="Pangilinan J."/>
            <person name="Larsson K.H."/>
            <person name="Matsuura K."/>
            <person name="Barry K."/>
            <person name="Labutti K."/>
            <person name="Kuo R."/>
            <person name="Ohm R.A."/>
            <person name="Bhattacharya S.S."/>
            <person name="Shirouzu T."/>
            <person name="Yoshinaga Y."/>
            <person name="Martin F.M."/>
            <person name="Grigoriev I.V."/>
            <person name="Hibbett D.S."/>
        </authorList>
    </citation>
    <scope>NUCLEOTIDE SEQUENCE [LARGE SCALE GENOMIC DNA]</scope>
    <source>
        <strain evidence="13 14">HHB10207 ss-3</strain>
    </source>
</reference>
<feature type="domain" description="Bromo" evidence="12">
    <location>
        <begin position="1245"/>
        <end position="1317"/>
    </location>
</feature>
<dbReference type="InterPro" id="IPR027268">
    <property type="entry name" value="Peptidase_M4/M1_CTD_sf"/>
</dbReference>
<dbReference type="InterPro" id="IPR042097">
    <property type="entry name" value="Aminopeptidase_N-like_N_sf"/>
</dbReference>
<evidence type="ECO:0000256" key="6">
    <source>
        <dbReference type="ARBA" id="ARBA00023163"/>
    </source>
</evidence>
<evidence type="ECO:0000313" key="13">
    <source>
        <dbReference type="EMBL" id="KZT42688.1"/>
    </source>
</evidence>